<dbReference type="PROSITE" id="PS50296">
    <property type="entry name" value="SUI1"/>
    <property type="match status" value="1"/>
</dbReference>
<feature type="domain" description="SUI1" evidence="4">
    <location>
        <begin position="31"/>
        <end position="97"/>
    </location>
</feature>
<dbReference type="InterPro" id="IPR036877">
    <property type="entry name" value="SUI1_dom_sf"/>
</dbReference>
<dbReference type="PIRSF" id="PIRSF037511">
    <property type="entry name" value="Transl_init_SUI1_pro"/>
    <property type="match status" value="1"/>
</dbReference>
<sequence>MKNTPNIIFSTDPDYKSELSSEIVKPSKQDFRIHLNRRPGGKIVTIVKGFIGHQDQIKTIGKRLKKKCGVGGTVKNNEILIQGNFRDKVIELLKSQGHIAKPSGG</sequence>
<dbReference type="EMBL" id="UINC01100673">
    <property type="protein sequence ID" value="SVC60905.1"/>
    <property type="molecule type" value="Genomic_DNA"/>
</dbReference>
<dbReference type="PANTHER" id="PTHR12789">
    <property type="entry name" value="DENSITY-REGULATED PROTEIN HOMOLOG"/>
    <property type="match status" value="1"/>
</dbReference>
<dbReference type="GO" id="GO:0002188">
    <property type="term" value="P:translation reinitiation"/>
    <property type="evidence" value="ECO:0007669"/>
    <property type="project" value="TreeGrafter"/>
</dbReference>
<comment type="similarity">
    <text evidence="1">Belongs to the SUI1 family.</text>
</comment>
<dbReference type="CDD" id="cd11567">
    <property type="entry name" value="YciH_like"/>
    <property type="match status" value="1"/>
</dbReference>
<dbReference type="InterPro" id="IPR050318">
    <property type="entry name" value="DENR/SUI1_TIF"/>
</dbReference>
<dbReference type="GO" id="GO:0003729">
    <property type="term" value="F:mRNA binding"/>
    <property type="evidence" value="ECO:0007669"/>
    <property type="project" value="TreeGrafter"/>
</dbReference>
<protein>
    <recommendedName>
        <fullName evidence="4">SUI1 domain-containing protein</fullName>
    </recommendedName>
</protein>
<dbReference type="InterPro" id="IPR005872">
    <property type="entry name" value="SUI1_arc_bac"/>
</dbReference>
<evidence type="ECO:0000256" key="1">
    <source>
        <dbReference type="ARBA" id="ARBA00005422"/>
    </source>
</evidence>
<evidence type="ECO:0000256" key="3">
    <source>
        <dbReference type="ARBA" id="ARBA00022917"/>
    </source>
</evidence>
<keyword evidence="3" id="KW-0648">Protein biosynthesis</keyword>
<dbReference type="Pfam" id="PF01253">
    <property type="entry name" value="SUI1"/>
    <property type="match status" value="1"/>
</dbReference>
<gene>
    <name evidence="5" type="ORF">METZ01_LOCUS313759</name>
</gene>
<evidence type="ECO:0000313" key="5">
    <source>
        <dbReference type="EMBL" id="SVC60905.1"/>
    </source>
</evidence>
<keyword evidence="2" id="KW-0810">Translation regulation</keyword>
<dbReference type="AlphaFoldDB" id="A0A382NKS1"/>
<evidence type="ECO:0000259" key="4">
    <source>
        <dbReference type="PROSITE" id="PS50296"/>
    </source>
</evidence>
<name>A0A382NKS1_9ZZZZ</name>
<dbReference type="InterPro" id="IPR001950">
    <property type="entry name" value="SUI1"/>
</dbReference>
<proteinExistence type="inferred from homology"/>
<dbReference type="PANTHER" id="PTHR12789:SF0">
    <property type="entry name" value="DENSITY-REGULATED PROTEIN"/>
    <property type="match status" value="1"/>
</dbReference>
<organism evidence="5">
    <name type="scientific">marine metagenome</name>
    <dbReference type="NCBI Taxonomy" id="408172"/>
    <lineage>
        <taxon>unclassified sequences</taxon>
        <taxon>metagenomes</taxon>
        <taxon>ecological metagenomes</taxon>
    </lineage>
</organism>
<dbReference type="GO" id="GO:0006417">
    <property type="term" value="P:regulation of translation"/>
    <property type="evidence" value="ECO:0007669"/>
    <property type="project" value="UniProtKB-KW"/>
</dbReference>
<dbReference type="Gene3D" id="3.30.780.10">
    <property type="entry name" value="SUI1-like domain"/>
    <property type="match status" value="1"/>
</dbReference>
<accession>A0A382NKS1</accession>
<dbReference type="SUPFAM" id="SSF55159">
    <property type="entry name" value="eIF1-like"/>
    <property type="match status" value="1"/>
</dbReference>
<dbReference type="GO" id="GO:0001731">
    <property type="term" value="P:formation of translation preinitiation complex"/>
    <property type="evidence" value="ECO:0007669"/>
    <property type="project" value="TreeGrafter"/>
</dbReference>
<evidence type="ECO:0000256" key="2">
    <source>
        <dbReference type="ARBA" id="ARBA00022845"/>
    </source>
</evidence>
<dbReference type="GO" id="GO:0003743">
    <property type="term" value="F:translation initiation factor activity"/>
    <property type="evidence" value="ECO:0007669"/>
    <property type="project" value="InterPro"/>
</dbReference>
<reference evidence="5" key="1">
    <citation type="submission" date="2018-05" db="EMBL/GenBank/DDBJ databases">
        <authorList>
            <person name="Lanie J.A."/>
            <person name="Ng W.-L."/>
            <person name="Kazmierczak K.M."/>
            <person name="Andrzejewski T.M."/>
            <person name="Davidsen T.M."/>
            <person name="Wayne K.J."/>
            <person name="Tettelin H."/>
            <person name="Glass J.I."/>
            <person name="Rusch D."/>
            <person name="Podicherti R."/>
            <person name="Tsui H.-C.T."/>
            <person name="Winkler M.E."/>
        </authorList>
    </citation>
    <scope>NUCLEOTIDE SEQUENCE</scope>
</reference>